<keyword evidence="1" id="KW-0472">Membrane</keyword>
<sequence length="486" mass="51790">MKKENKTYSLLLASTIILLFLILFSFIEPVSSLQSGSSAEYAYVPNEKTNDVSVINTTTNKVISTVPVGNNPVGVAVNHDGTRVYVTNYGNDNDLGYTFSIINTGTDEVTTRLVDEGKGIKPFGVAIAKDETLYVSSYVTEKVYAINPINNTIFEIDVGPKPFGVAITPDGKWVYVANSGNNTVSVIDTTANNVIDTVKVGTSPYGVAVSPDGKKVYVTNQGSDNISVIDTVTNNVTATVKVVKYPAGVAVTPDGTKVYVANHCKYVGTVSVINTTINMVTENIIVDENPCGVSIAQDGKWVYVTTAGSENDSGSVSVINTTTNTVLPSRVFVGNRPSGIGQFIGSFQESRVETTTSISSSFDQYLIQSLIGKPITLIAKVNTTSQGTKHPSGKIIFMEGSTPIENGIKDLTDGQATLDTSSLPFGSHIIRARYTGDTDIRPSTSPPFQLTIGSNAFWPQIFSGSILALFGGIVTIFVAAITKKYL</sequence>
<dbReference type="STRING" id="213585.MSMAS_2525"/>
<dbReference type="SUPFAM" id="SSF51004">
    <property type="entry name" value="C-terminal (heme d1) domain of cytochrome cd1-nitrite reductase"/>
    <property type="match status" value="1"/>
</dbReference>
<dbReference type="KEGG" id="mmj:MSMAS_2525"/>
<organism evidence="3 4">
    <name type="scientific">Methanosarcina mazei S-6</name>
    <dbReference type="NCBI Taxonomy" id="213585"/>
    <lineage>
        <taxon>Archaea</taxon>
        <taxon>Methanobacteriati</taxon>
        <taxon>Methanobacteriota</taxon>
        <taxon>Stenosarchaea group</taxon>
        <taxon>Methanomicrobia</taxon>
        <taxon>Methanosarcinales</taxon>
        <taxon>Methanosarcinaceae</taxon>
        <taxon>Methanosarcina</taxon>
    </lineage>
</organism>
<evidence type="ECO:0000256" key="1">
    <source>
        <dbReference type="SAM" id="Phobius"/>
    </source>
</evidence>
<dbReference type="RefSeq" id="WP_050035529.1">
    <property type="nucleotide sequence ID" value="NZ_CP009512.1"/>
</dbReference>
<keyword evidence="1" id="KW-1133">Transmembrane helix</keyword>
<feature type="transmembrane region" description="Helical" evidence="1">
    <location>
        <begin position="457"/>
        <end position="481"/>
    </location>
</feature>
<name>A0A0E3LUR3_METMZ</name>
<dbReference type="AlphaFoldDB" id="A0A0E3LUR3"/>
<keyword evidence="3" id="KW-0176">Collagen</keyword>
<dbReference type="HOGENOM" id="CLU_009318_2_2_2"/>
<dbReference type="Gene3D" id="2.60.40.10">
    <property type="entry name" value="Immunoglobulins"/>
    <property type="match status" value="1"/>
</dbReference>
<keyword evidence="1" id="KW-0812">Transmembrane</keyword>
<dbReference type="InterPro" id="IPR011048">
    <property type="entry name" value="Haem_d1_sf"/>
</dbReference>
<dbReference type="InterPro" id="IPR051200">
    <property type="entry name" value="Host-pathogen_enzymatic-act"/>
</dbReference>
<dbReference type="PATRIC" id="fig|213585.10.peg.3189"/>
<evidence type="ECO:0000313" key="3">
    <source>
        <dbReference type="EMBL" id="AKB65721.1"/>
    </source>
</evidence>
<feature type="domain" description="Bacterial Ig-like" evidence="2">
    <location>
        <begin position="371"/>
        <end position="452"/>
    </location>
</feature>
<dbReference type="Pfam" id="PF16640">
    <property type="entry name" value="Big_3_5"/>
    <property type="match status" value="1"/>
</dbReference>
<dbReference type="NCBIfam" id="TIGR02276">
    <property type="entry name" value="beta_rpt_yvtn"/>
    <property type="match status" value="4"/>
</dbReference>
<dbReference type="InterPro" id="IPR032109">
    <property type="entry name" value="Big_3_5"/>
</dbReference>
<protein>
    <submittedName>
        <fullName evidence="3">Collagen triple helix repeat domain protein</fullName>
    </submittedName>
</protein>
<dbReference type="Pfam" id="PF10282">
    <property type="entry name" value="Lactonase"/>
    <property type="match status" value="1"/>
</dbReference>
<dbReference type="PANTHER" id="PTHR47197">
    <property type="entry name" value="PROTEIN NIRF"/>
    <property type="match status" value="1"/>
</dbReference>
<dbReference type="InterPro" id="IPR015943">
    <property type="entry name" value="WD40/YVTN_repeat-like_dom_sf"/>
</dbReference>
<accession>A0A0E3LUR3</accession>
<evidence type="ECO:0000259" key="2">
    <source>
        <dbReference type="Pfam" id="PF16640"/>
    </source>
</evidence>
<proteinExistence type="predicted"/>
<gene>
    <name evidence="3" type="ORF">MSMAS_2525</name>
</gene>
<dbReference type="InterPro" id="IPR019405">
    <property type="entry name" value="Lactonase_7-beta_prop"/>
</dbReference>
<dbReference type="InterPro" id="IPR013783">
    <property type="entry name" value="Ig-like_fold"/>
</dbReference>
<evidence type="ECO:0000313" key="4">
    <source>
        <dbReference type="Proteomes" id="UP000033097"/>
    </source>
</evidence>
<dbReference type="InterPro" id="IPR011964">
    <property type="entry name" value="YVTN_b-propeller_repeat"/>
</dbReference>
<reference evidence="3 4" key="1">
    <citation type="submission" date="2014-07" db="EMBL/GenBank/DDBJ databases">
        <title>Methanogenic archaea and the global carbon cycle.</title>
        <authorList>
            <person name="Henriksen J.R."/>
            <person name="Luke J."/>
            <person name="Reinhart S."/>
            <person name="Benedict M.N."/>
            <person name="Youngblut N.D."/>
            <person name="Metcalf M.E."/>
            <person name="Whitaker R.J."/>
            <person name="Metcalf W.W."/>
        </authorList>
    </citation>
    <scope>NUCLEOTIDE SEQUENCE [LARGE SCALE GENOMIC DNA]</scope>
    <source>
        <strain evidence="3 4">S-6</strain>
    </source>
</reference>
<dbReference type="GeneID" id="24840264"/>
<dbReference type="PANTHER" id="PTHR47197:SF3">
    <property type="entry name" value="DIHYDRO-HEME D1 DEHYDROGENASE"/>
    <property type="match status" value="1"/>
</dbReference>
<dbReference type="EMBL" id="CP009512">
    <property type="protein sequence ID" value="AKB65721.1"/>
    <property type="molecule type" value="Genomic_DNA"/>
</dbReference>
<dbReference type="Gene3D" id="2.130.10.10">
    <property type="entry name" value="YVTN repeat-like/Quinoprotein amine dehydrogenase"/>
    <property type="match status" value="3"/>
</dbReference>
<dbReference type="Proteomes" id="UP000033097">
    <property type="component" value="Chromosome"/>
</dbReference>